<evidence type="ECO:0000256" key="3">
    <source>
        <dbReference type="ARBA" id="ARBA00023163"/>
    </source>
</evidence>
<gene>
    <name evidence="6" type="ORF">GGQ54_001072</name>
</gene>
<dbReference type="Gene3D" id="1.10.357.10">
    <property type="entry name" value="Tetracycline Repressor, domain 2"/>
    <property type="match status" value="1"/>
</dbReference>
<name>A0A7Z0D7W0_9ACTN</name>
<dbReference type="PANTHER" id="PTHR30055">
    <property type="entry name" value="HTH-TYPE TRANSCRIPTIONAL REGULATOR RUTR"/>
    <property type="match status" value="1"/>
</dbReference>
<evidence type="ECO:0000256" key="1">
    <source>
        <dbReference type="ARBA" id="ARBA00023015"/>
    </source>
</evidence>
<keyword evidence="4" id="KW-0472">Membrane</keyword>
<keyword evidence="4" id="KW-0812">Transmembrane</keyword>
<sequence length="268" mass="29760">MRLTSDGQRMTRRDRRRLETYDEIVTVARDLLKRGDEASVRAIATEMGMTPSALYRYVESVADLHALIARSVYEDVIQTMSEAASPHEGDPSAQLAASATAFREWGLRNVAEFKLIFAGLLSGQSDMGGPSQEQSSIAQDGSDQFAAYFAGIFMALVASGLIRVPDLSNVDDSMHEFVASRKRSTDQEMITSLGTDGPAVMWLFQLAWARLYGVVILEVFGLVERSMIESGALFMVLMRETFESLGLPDDWNRLRDVSRAVADRREQS</sequence>
<dbReference type="PANTHER" id="PTHR30055:SF243">
    <property type="entry name" value="HTH-TYPE TRANSCRIPTIONAL REGULATOR RV1816"/>
    <property type="match status" value="1"/>
</dbReference>
<dbReference type="GO" id="GO:0000976">
    <property type="term" value="F:transcription cis-regulatory region binding"/>
    <property type="evidence" value="ECO:0007669"/>
    <property type="project" value="TreeGrafter"/>
</dbReference>
<accession>A0A7Z0D7W0</accession>
<protein>
    <submittedName>
        <fullName evidence="6">AcrR family transcriptional regulator</fullName>
    </submittedName>
</protein>
<dbReference type="InterPro" id="IPR050109">
    <property type="entry name" value="HTH-type_TetR-like_transc_reg"/>
</dbReference>
<feature type="transmembrane region" description="Helical" evidence="4">
    <location>
        <begin position="145"/>
        <end position="164"/>
    </location>
</feature>
<dbReference type="InterPro" id="IPR036271">
    <property type="entry name" value="Tet_transcr_reg_TetR-rel_C_sf"/>
</dbReference>
<comment type="caution">
    <text evidence="6">The sequence shown here is derived from an EMBL/GenBank/DDBJ whole genome shotgun (WGS) entry which is preliminary data.</text>
</comment>
<keyword evidence="2" id="KW-0238">DNA-binding</keyword>
<keyword evidence="7" id="KW-1185">Reference proteome</keyword>
<feature type="transmembrane region" description="Helical" evidence="4">
    <location>
        <begin position="199"/>
        <end position="223"/>
    </location>
</feature>
<dbReference type="InterPro" id="IPR025996">
    <property type="entry name" value="MT1864/Rv1816-like_C"/>
</dbReference>
<keyword evidence="1" id="KW-0805">Transcription regulation</keyword>
<keyword evidence="4" id="KW-1133">Transmembrane helix</keyword>
<dbReference type="SUPFAM" id="SSF48498">
    <property type="entry name" value="Tetracyclin repressor-like, C-terminal domain"/>
    <property type="match status" value="1"/>
</dbReference>
<evidence type="ECO:0000256" key="2">
    <source>
        <dbReference type="ARBA" id="ARBA00023125"/>
    </source>
</evidence>
<evidence type="ECO:0000256" key="4">
    <source>
        <dbReference type="SAM" id="Phobius"/>
    </source>
</evidence>
<dbReference type="EMBL" id="JACBZS010000001">
    <property type="protein sequence ID" value="NYI70512.1"/>
    <property type="molecule type" value="Genomic_DNA"/>
</dbReference>
<evidence type="ECO:0000259" key="5">
    <source>
        <dbReference type="Pfam" id="PF13305"/>
    </source>
</evidence>
<proteinExistence type="predicted"/>
<keyword evidence="3" id="KW-0804">Transcription</keyword>
<dbReference type="Pfam" id="PF13305">
    <property type="entry name" value="TetR_C_33"/>
    <property type="match status" value="1"/>
</dbReference>
<dbReference type="SUPFAM" id="SSF46689">
    <property type="entry name" value="Homeodomain-like"/>
    <property type="match status" value="1"/>
</dbReference>
<organism evidence="6 7">
    <name type="scientific">Naumannella cuiyingiana</name>
    <dbReference type="NCBI Taxonomy" id="1347891"/>
    <lineage>
        <taxon>Bacteria</taxon>
        <taxon>Bacillati</taxon>
        <taxon>Actinomycetota</taxon>
        <taxon>Actinomycetes</taxon>
        <taxon>Propionibacteriales</taxon>
        <taxon>Propionibacteriaceae</taxon>
        <taxon>Naumannella</taxon>
    </lineage>
</organism>
<feature type="domain" description="HTH-type transcriptional regulator MT1864/Rv1816-like C-terminal" evidence="5">
    <location>
        <begin position="95"/>
        <end position="238"/>
    </location>
</feature>
<dbReference type="GO" id="GO:0003700">
    <property type="term" value="F:DNA-binding transcription factor activity"/>
    <property type="evidence" value="ECO:0007669"/>
    <property type="project" value="TreeGrafter"/>
</dbReference>
<dbReference type="Proteomes" id="UP000527616">
    <property type="component" value="Unassembled WGS sequence"/>
</dbReference>
<dbReference type="InterPro" id="IPR009057">
    <property type="entry name" value="Homeodomain-like_sf"/>
</dbReference>
<reference evidence="6 7" key="1">
    <citation type="submission" date="2020-07" db="EMBL/GenBank/DDBJ databases">
        <title>Sequencing the genomes of 1000 actinobacteria strains.</title>
        <authorList>
            <person name="Klenk H.-P."/>
        </authorList>
    </citation>
    <scope>NUCLEOTIDE SEQUENCE [LARGE SCALE GENOMIC DNA]</scope>
    <source>
        <strain evidence="6 7">DSM 103164</strain>
    </source>
</reference>
<dbReference type="AlphaFoldDB" id="A0A7Z0D7W0"/>
<dbReference type="RefSeq" id="WP_179444461.1">
    <property type="nucleotide sequence ID" value="NZ_JACBZS010000001.1"/>
</dbReference>
<evidence type="ECO:0000313" key="6">
    <source>
        <dbReference type="EMBL" id="NYI70512.1"/>
    </source>
</evidence>
<evidence type="ECO:0000313" key="7">
    <source>
        <dbReference type="Proteomes" id="UP000527616"/>
    </source>
</evidence>